<feature type="transmembrane region" description="Helical" evidence="4">
    <location>
        <begin position="77"/>
        <end position="95"/>
    </location>
</feature>
<accession>A0A369LP94</accession>
<reference evidence="6 7" key="1">
    <citation type="journal article" date="2018" name="Elife">
        <title>Discovery and characterization of a prevalent human gut bacterial enzyme sufficient for the inactivation of a family of plant toxins.</title>
        <authorList>
            <person name="Koppel N."/>
            <person name="Bisanz J.E."/>
            <person name="Pandelia M.E."/>
            <person name="Turnbaugh P.J."/>
            <person name="Balskus E.P."/>
        </authorList>
    </citation>
    <scope>NUCLEOTIDE SEQUENCE [LARGE SCALE GENOMIC DNA]</scope>
    <source>
        <strain evidence="6 7">OB21 GAM31</strain>
    </source>
</reference>
<dbReference type="EMBL" id="PPTO01000001">
    <property type="protein sequence ID" value="RDB61170.1"/>
    <property type="molecule type" value="Genomic_DNA"/>
</dbReference>
<keyword evidence="1" id="KW-0805">Transcription regulation</keyword>
<evidence type="ECO:0000256" key="4">
    <source>
        <dbReference type="SAM" id="Phobius"/>
    </source>
</evidence>
<keyword evidence="2" id="KW-0238">DNA-binding</keyword>
<dbReference type="PANTHER" id="PTHR44688:SF16">
    <property type="entry name" value="DNA-BINDING TRANSCRIPTIONAL ACTIVATOR DEVR_DOSR"/>
    <property type="match status" value="1"/>
</dbReference>
<keyword evidence="3" id="KW-0804">Transcription</keyword>
<dbReference type="PROSITE" id="PS50043">
    <property type="entry name" value="HTH_LUXR_2"/>
    <property type="match status" value="1"/>
</dbReference>
<feature type="transmembrane region" description="Helical" evidence="4">
    <location>
        <begin position="337"/>
        <end position="359"/>
    </location>
</feature>
<dbReference type="Proteomes" id="UP000253975">
    <property type="component" value="Unassembled WGS sequence"/>
</dbReference>
<evidence type="ECO:0000259" key="5">
    <source>
        <dbReference type="PROSITE" id="PS50043"/>
    </source>
</evidence>
<feature type="transmembrane region" description="Helical" evidence="4">
    <location>
        <begin position="233"/>
        <end position="255"/>
    </location>
</feature>
<name>A0A369LP94_9ACTN</name>
<gene>
    <name evidence="6" type="ORF">C1881_01260</name>
</gene>
<feature type="transmembrane region" description="Helical" evidence="4">
    <location>
        <begin position="47"/>
        <end position="65"/>
    </location>
</feature>
<feature type="transmembrane region" description="Helical" evidence="4">
    <location>
        <begin position="159"/>
        <end position="177"/>
    </location>
</feature>
<keyword evidence="4" id="KW-0812">Transmembrane</keyword>
<evidence type="ECO:0000313" key="7">
    <source>
        <dbReference type="Proteomes" id="UP000253975"/>
    </source>
</evidence>
<evidence type="ECO:0000256" key="2">
    <source>
        <dbReference type="ARBA" id="ARBA00023125"/>
    </source>
</evidence>
<evidence type="ECO:0000256" key="1">
    <source>
        <dbReference type="ARBA" id="ARBA00023015"/>
    </source>
</evidence>
<dbReference type="PRINTS" id="PR00038">
    <property type="entry name" value="HTHLUXR"/>
</dbReference>
<dbReference type="AlphaFoldDB" id="A0A369LP94"/>
<evidence type="ECO:0000256" key="3">
    <source>
        <dbReference type="ARBA" id="ARBA00023163"/>
    </source>
</evidence>
<feature type="transmembrane region" description="Helical" evidence="4">
    <location>
        <begin position="132"/>
        <end position="153"/>
    </location>
</feature>
<dbReference type="GO" id="GO:0006355">
    <property type="term" value="P:regulation of DNA-templated transcription"/>
    <property type="evidence" value="ECO:0007669"/>
    <property type="project" value="InterPro"/>
</dbReference>
<keyword evidence="4" id="KW-1133">Transmembrane helix</keyword>
<dbReference type="InterPro" id="IPR016032">
    <property type="entry name" value="Sig_transdc_resp-reg_C-effctor"/>
</dbReference>
<dbReference type="SUPFAM" id="SSF46894">
    <property type="entry name" value="C-terminal effector domain of the bipartite response regulators"/>
    <property type="match status" value="1"/>
</dbReference>
<protein>
    <submittedName>
        <fullName evidence="6">Helix-turn-helix transcriptional regulator</fullName>
    </submittedName>
</protein>
<dbReference type="GO" id="GO:0003677">
    <property type="term" value="F:DNA binding"/>
    <property type="evidence" value="ECO:0007669"/>
    <property type="project" value="UniProtKB-KW"/>
</dbReference>
<feature type="transmembrane region" description="Helical" evidence="4">
    <location>
        <begin position="267"/>
        <end position="288"/>
    </location>
</feature>
<feature type="transmembrane region" description="Helical" evidence="4">
    <location>
        <begin position="308"/>
        <end position="330"/>
    </location>
</feature>
<sequence length="516" mass="53984">MDTTERVAAPATLRVCAALTLELLSSFIVNTMLFPNVALVMPVAREISTYSGAAFSIAVAVAAYVRPSLMREGVWSVACLASTVGAAILLYLGVLTNNTTLLLLGAPFGGLGSAWLAVLIGVGLANLGAARAMLAVPAGFVLEYAFRCGLMALGLPSSMGLATIAFVAALVASYLFIRHDARAILESVHDSTAPNVLNITSPSSYVSFSSLAFVSILLFNIACGFALGGASSASSVAGALISFIPVTIALVVVVVRGSISTDALYRGSMLLVFAGLLTTPLLLFGGLLTTPLLLFGGADPFNMQAHGTLLSAGSDLFNVLMYCFIAAVGARNKLGAVSVSASFLATQWLGIGIGAPVAQFVNEISTSNATVAAWITMAITFAFVAYNYVGMRNYSFAETIEGITPAHTESLVKNASGEEAAAQLAEEAEPAEGLQQKSDDTAFETACAAVAEKHRLTARETEVFELLARGRTSPVIQEKLVLSHNTVKTHVRHIYAKLDVHSQQELINMVEEATEN</sequence>
<keyword evidence="4" id="KW-0472">Membrane</keyword>
<feature type="domain" description="HTH luxR-type" evidence="5">
    <location>
        <begin position="449"/>
        <end position="514"/>
    </location>
</feature>
<dbReference type="SMART" id="SM00421">
    <property type="entry name" value="HTH_LUXR"/>
    <property type="match status" value="1"/>
</dbReference>
<feature type="transmembrane region" description="Helical" evidence="4">
    <location>
        <begin position="101"/>
        <end position="125"/>
    </location>
</feature>
<dbReference type="InterPro" id="IPR036388">
    <property type="entry name" value="WH-like_DNA-bd_sf"/>
</dbReference>
<comment type="caution">
    <text evidence="6">The sequence shown here is derived from an EMBL/GenBank/DDBJ whole genome shotgun (WGS) entry which is preliminary data.</text>
</comment>
<dbReference type="Gene3D" id="1.10.10.10">
    <property type="entry name" value="Winged helix-like DNA-binding domain superfamily/Winged helix DNA-binding domain"/>
    <property type="match status" value="1"/>
</dbReference>
<dbReference type="Pfam" id="PF00196">
    <property type="entry name" value="GerE"/>
    <property type="match status" value="1"/>
</dbReference>
<feature type="transmembrane region" description="Helical" evidence="4">
    <location>
        <begin position="12"/>
        <end position="35"/>
    </location>
</feature>
<feature type="transmembrane region" description="Helical" evidence="4">
    <location>
        <begin position="205"/>
        <end position="227"/>
    </location>
</feature>
<dbReference type="PANTHER" id="PTHR44688">
    <property type="entry name" value="DNA-BINDING TRANSCRIPTIONAL ACTIVATOR DEVR_DOSR"/>
    <property type="match status" value="1"/>
</dbReference>
<evidence type="ECO:0000313" key="6">
    <source>
        <dbReference type="EMBL" id="RDB61170.1"/>
    </source>
</evidence>
<dbReference type="InterPro" id="IPR000792">
    <property type="entry name" value="Tscrpt_reg_LuxR_C"/>
</dbReference>
<dbReference type="RefSeq" id="WP_114614714.1">
    <property type="nucleotide sequence ID" value="NZ_PPTO01000001.1"/>
</dbReference>
<dbReference type="CDD" id="cd06170">
    <property type="entry name" value="LuxR_C_like"/>
    <property type="match status" value="1"/>
</dbReference>
<feature type="transmembrane region" description="Helical" evidence="4">
    <location>
        <begin position="371"/>
        <end position="389"/>
    </location>
</feature>
<organism evidence="6 7">
    <name type="scientific">Slackia isoflavoniconvertens</name>
    <dbReference type="NCBI Taxonomy" id="572010"/>
    <lineage>
        <taxon>Bacteria</taxon>
        <taxon>Bacillati</taxon>
        <taxon>Actinomycetota</taxon>
        <taxon>Coriobacteriia</taxon>
        <taxon>Eggerthellales</taxon>
        <taxon>Eggerthellaceae</taxon>
        <taxon>Slackia</taxon>
    </lineage>
</organism>
<proteinExistence type="predicted"/>